<gene>
    <name evidence="6" type="ORF">N332_13906</name>
</gene>
<proteinExistence type="inferred from homology"/>
<dbReference type="EMBL" id="KK812632">
    <property type="protein sequence ID" value="KFQ36651.1"/>
    <property type="molecule type" value="Genomic_DNA"/>
</dbReference>
<evidence type="ECO:0000259" key="5">
    <source>
        <dbReference type="Pfam" id="PF00079"/>
    </source>
</evidence>
<feature type="non-terminal residue" evidence="6">
    <location>
        <position position="101"/>
    </location>
</feature>
<dbReference type="PANTHER" id="PTHR11461">
    <property type="entry name" value="SERINE PROTEASE INHIBITOR, SERPIN"/>
    <property type="match status" value="1"/>
</dbReference>
<evidence type="ECO:0000313" key="7">
    <source>
        <dbReference type="Proteomes" id="UP000053369"/>
    </source>
</evidence>
<dbReference type="GO" id="GO:0004867">
    <property type="term" value="F:serine-type endopeptidase inhibitor activity"/>
    <property type="evidence" value="ECO:0007669"/>
    <property type="project" value="InterPro"/>
</dbReference>
<dbReference type="AlphaFoldDB" id="A0A091RAV5"/>
<feature type="domain" description="Serpin" evidence="5">
    <location>
        <begin position="7"/>
        <end position="100"/>
    </location>
</feature>
<accession>A0A091RAV5</accession>
<evidence type="ECO:0000256" key="3">
    <source>
        <dbReference type="ARBA" id="ARBA00022690"/>
    </source>
</evidence>
<evidence type="ECO:0000256" key="2">
    <source>
        <dbReference type="ARBA" id="ARBA00006426"/>
    </source>
</evidence>
<sequence length="101" mass="11381">MESLSASTNSFTLDLYQKLNETSKGQNIFFSPWSIATTLAMVYLGAKGDTASQMAKDPEHKQAQNIHFGFKELLSAINKPRSTYLLKSANRLYEEKTYPLL</sequence>
<dbReference type="MEROPS" id="I04.092"/>
<evidence type="ECO:0000313" key="6">
    <source>
        <dbReference type="EMBL" id="KFQ36651.1"/>
    </source>
</evidence>
<dbReference type="InterPro" id="IPR000215">
    <property type="entry name" value="Serpin_fam"/>
</dbReference>
<evidence type="ECO:0000256" key="1">
    <source>
        <dbReference type="ARBA" id="ARBA00004123"/>
    </source>
</evidence>
<evidence type="ECO:0000256" key="4">
    <source>
        <dbReference type="ARBA" id="ARBA00023242"/>
    </source>
</evidence>
<dbReference type="Proteomes" id="UP000053369">
    <property type="component" value="Unassembled WGS sequence"/>
</dbReference>
<dbReference type="GO" id="GO:0005615">
    <property type="term" value="C:extracellular space"/>
    <property type="evidence" value="ECO:0007669"/>
    <property type="project" value="InterPro"/>
</dbReference>
<dbReference type="GO" id="GO:0005634">
    <property type="term" value="C:nucleus"/>
    <property type="evidence" value="ECO:0007669"/>
    <property type="project" value="UniProtKB-SubCell"/>
</dbReference>
<dbReference type="Gene3D" id="3.30.497.10">
    <property type="entry name" value="Antithrombin, subunit I, domain 2"/>
    <property type="match status" value="1"/>
</dbReference>
<comment type="similarity">
    <text evidence="2">Belongs to the serpin family. Ov-serpin subfamily.</text>
</comment>
<keyword evidence="7" id="KW-1185">Reference proteome</keyword>
<name>A0A091RAV5_9AVES</name>
<reference evidence="6 7" key="1">
    <citation type="submission" date="2014-04" db="EMBL/GenBank/DDBJ databases">
        <title>Genome evolution of avian class.</title>
        <authorList>
            <person name="Zhang G."/>
            <person name="Li C."/>
        </authorList>
    </citation>
    <scope>NUCLEOTIDE SEQUENCE [LARGE SCALE GENOMIC DNA]</scope>
    <source>
        <strain evidence="6">BGI_N332</strain>
    </source>
</reference>
<comment type="subcellular location">
    <subcellularLocation>
        <location evidence="1">Nucleus</location>
    </subcellularLocation>
</comment>
<dbReference type="InterPro" id="IPR036186">
    <property type="entry name" value="Serpin_sf"/>
</dbReference>
<dbReference type="InterPro" id="IPR042178">
    <property type="entry name" value="Serpin_sf_1"/>
</dbReference>
<keyword evidence="3" id="KW-0646">Protease inhibitor</keyword>
<dbReference type="SUPFAM" id="SSF56574">
    <property type="entry name" value="Serpins"/>
    <property type="match status" value="1"/>
</dbReference>
<dbReference type="PANTHER" id="PTHR11461:SF175">
    <property type="entry name" value="SERPIN B10"/>
    <property type="match status" value="1"/>
</dbReference>
<protein>
    <submittedName>
        <fullName evidence="6">Heterochromatin-associated protein MENT</fullName>
    </submittedName>
</protein>
<dbReference type="Pfam" id="PF00079">
    <property type="entry name" value="Serpin"/>
    <property type="match status" value="1"/>
</dbReference>
<organism evidence="6 7">
    <name type="scientific">Mesitornis unicolor</name>
    <name type="common">brown roatelo</name>
    <dbReference type="NCBI Taxonomy" id="54374"/>
    <lineage>
        <taxon>Eukaryota</taxon>
        <taxon>Metazoa</taxon>
        <taxon>Chordata</taxon>
        <taxon>Craniata</taxon>
        <taxon>Vertebrata</taxon>
        <taxon>Euteleostomi</taxon>
        <taxon>Archelosauria</taxon>
        <taxon>Archosauria</taxon>
        <taxon>Dinosauria</taxon>
        <taxon>Saurischia</taxon>
        <taxon>Theropoda</taxon>
        <taxon>Coelurosauria</taxon>
        <taxon>Aves</taxon>
        <taxon>Neognathae</taxon>
        <taxon>Neoaves</taxon>
        <taxon>Columbimorphae</taxon>
        <taxon>Mesitornithiformes</taxon>
        <taxon>Mesitornithidae</taxon>
        <taxon>Mesitornis</taxon>
    </lineage>
</organism>
<keyword evidence="4" id="KW-0539">Nucleus</keyword>
<dbReference type="InterPro" id="IPR023796">
    <property type="entry name" value="Serpin_dom"/>
</dbReference>